<keyword evidence="2" id="KW-1185">Reference proteome</keyword>
<accession>A0A428SH10</accession>
<name>A0A428SH10_9HYPO</name>
<dbReference type="EMBL" id="NKCL01000018">
    <property type="protein sequence ID" value="RSL89058.1"/>
    <property type="molecule type" value="Genomic_DNA"/>
</dbReference>
<evidence type="ECO:0000313" key="2">
    <source>
        <dbReference type="Proteomes" id="UP000287972"/>
    </source>
</evidence>
<dbReference type="Proteomes" id="UP000287972">
    <property type="component" value="Unassembled WGS sequence"/>
</dbReference>
<organism evidence="1 2">
    <name type="scientific">Fusarium floridanum</name>
    <dbReference type="NCBI Taxonomy" id="1325733"/>
    <lineage>
        <taxon>Eukaryota</taxon>
        <taxon>Fungi</taxon>
        <taxon>Dikarya</taxon>
        <taxon>Ascomycota</taxon>
        <taxon>Pezizomycotina</taxon>
        <taxon>Sordariomycetes</taxon>
        <taxon>Hypocreomycetidae</taxon>
        <taxon>Hypocreales</taxon>
        <taxon>Nectriaceae</taxon>
        <taxon>Fusarium</taxon>
        <taxon>Fusarium solani species complex</taxon>
    </lineage>
</organism>
<dbReference type="AlphaFoldDB" id="A0A428SH10"/>
<gene>
    <name evidence="1" type="ORF">CEP51_001447</name>
</gene>
<protein>
    <submittedName>
        <fullName evidence="1">Uncharacterized protein</fullName>
    </submittedName>
</protein>
<comment type="caution">
    <text evidence="1">The sequence shown here is derived from an EMBL/GenBank/DDBJ whole genome shotgun (WGS) entry which is preliminary data.</text>
</comment>
<proteinExistence type="predicted"/>
<evidence type="ECO:0000313" key="1">
    <source>
        <dbReference type="EMBL" id="RSL89058.1"/>
    </source>
</evidence>
<sequence>MPGNKYIPVKPLSSFTKGGIREHMFDLAYDVLDSLESRIIRLRDMEAFAIDIQANPNSKCCYLADDYSRASINMEKLQNARRLVDEPLFTGEVVWDVEALVDVCKFDELVREIGPDVEETIARLERYFALTLGKLPDEIPSGKLPDKTRLNLYWLKYDLDRELANLYGSSELPSLVASFESKSKDEVFKQAKGILDTLQPLLDEVTSLALECIYRGEGSFYYQAHCRIPQVYDLAEHMFNLRRYFKPSRHNGQAITKFMADKFDRSAARLDCYLRAYILCYKDFPRERPPAKLHIPSLQAEFKHNSQEQFYIRSKSDNRALKSLFHQFQEVWDNACRQGTIDKAELEAFRRDRLNFEDIRNRQSMTRSLRKRFRNNYFSGLSHHFLLNAFMILHGLARVDIKTLEKLISDAKMLKHR</sequence>
<reference evidence="1 2" key="1">
    <citation type="submission" date="2017-06" db="EMBL/GenBank/DDBJ databases">
        <title>Comparative genomic analysis of Ambrosia Fusariam Clade fungi.</title>
        <authorList>
            <person name="Stajich J.E."/>
            <person name="Carrillo J."/>
            <person name="Kijimoto T."/>
            <person name="Eskalen A."/>
            <person name="O'Donnell K."/>
            <person name="Kasson M."/>
        </authorList>
    </citation>
    <scope>NUCLEOTIDE SEQUENCE [LARGE SCALE GENOMIC DNA]</scope>
    <source>
        <strain evidence="1 2">NRRL62606</strain>
    </source>
</reference>